<evidence type="ECO:0000256" key="4">
    <source>
        <dbReference type="ARBA" id="ARBA00022598"/>
    </source>
</evidence>
<dbReference type="RefSeq" id="WP_074647007.1">
    <property type="nucleotide sequence ID" value="NZ_FNBL01000017.1"/>
</dbReference>
<dbReference type="Pfam" id="PF00501">
    <property type="entry name" value="AMP-binding"/>
    <property type="match status" value="1"/>
</dbReference>
<sequence>MNIAYILTQSARAYCDRPAVCLGLSTFSTYTQLQDRSAALAAALKQRNLVKGDRVLIFMGNRPEYIEILFAIWTAGCVAVPLNAKLHPNEVTYIHANCDAALAFTDRPEDVEGFSAVIAVGGPEYNAALQASADLQPAHAAQTDPAWIFYTSGTTGRPKGAILTHRNLWTMTTSFLADMCPVTEMSAALHPAPLSHAAGLFMLPFAQRGAANVVPQSGGFDPHEIVTLLHEYPHSSFFVAPTMLTRLTACPALDTAAIENLDLLFCGGAPIYVADLRRAMALLGNRIWIGYGQGEAPCTITYLPPHILSWEIPDSWLGSVGIPRTGVTVCVVDETGTQCPPDVAGEVIVSGDVVMAGYWGNETATASALRDGWLHTGDIGSVDAHGFLTLKDRSKDVIISGGSNIYPREVEEVLLRHSGVVETNVVGREEAEWGEEVIAFVVAEPGVTAQALDRFCLDNIARFKRPKAYCFVLELPKSSYGKILKTELRQMLTDPDTQFEKP</sequence>
<evidence type="ECO:0000259" key="11">
    <source>
        <dbReference type="Pfam" id="PF13193"/>
    </source>
</evidence>
<evidence type="ECO:0000256" key="8">
    <source>
        <dbReference type="ARBA" id="ARBA00066616"/>
    </source>
</evidence>
<dbReference type="Gene3D" id="3.40.50.12780">
    <property type="entry name" value="N-terminal domain of ligase-like"/>
    <property type="match status" value="1"/>
</dbReference>
<dbReference type="PROSITE" id="PS00455">
    <property type="entry name" value="AMP_BINDING"/>
    <property type="match status" value="1"/>
</dbReference>
<dbReference type="Pfam" id="PF13193">
    <property type="entry name" value="AMP-binding_C"/>
    <property type="match status" value="1"/>
</dbReference>
<dbReference type="InterPro" id="IPR025110">
    <property type="entry name" value="AMP-bd_C"/>
</dbReference>
<evidence type="ECO:0000256" key="7">
    <source>
        <dbReference type="ARBA" id="ARBA00051915"/>
    </source>
</evidence>
<dbReference type="EC" id="6.2.1.44" evidence="8"/>
<keyword evidence="5" id="KW-0479">Metal-binding</keyword>
<evidence type="ECO:0000256" key="1">
    <source>
        <dbReference type="ARBA" id="ARBA00001946"/>
    </source>
</evidence>
<dbReference type="GO" id="GO:0031956">
    <property type="term" value="F:medium-chain fatty acid-CoA ligase activity"/>
    <property type="evidence" value="ECO:0007669"/>
    <property type="project" value="TreeGrafter"/>
</dbReference>
<comment type="subunit">
    <text evidence="3">Homodimer.</text>
</comment>
<evidence type="ECO:0000256" key="9">
    <source>
        <dbReference type="ARBA" id="ARBA00067668"/>
    </source>
</evidence>
<dbReference type="EMBL" id="FNBL01000017">
    <property type="protein sequence ID" value="SDG33648.1"/>
    <property type="molecule type" value="Genomic_DNA"/>
</dbReference>
<dbReference type="InterPro" id="IPR042099">
    <property type="entry name" value="ANL_N_sf"/>
</dbReference>
<reference evidence="12 13" key="1">
    <citation type="submission" date="2016-10" db="EMBL/GenBank/DDBJ databases">
        <authorList>
            <person name="de Groot N.N."/>
        </authorList>
    </citation>
    <scope>NUCLEOTIDE SEQUENCE [LARGE SCALE GENOMIC DNA]</scope>
    <source>
        <strain evidence="12 13">DSM 27375</strain>
    </source>
</reference>
<dbReference type="InterPro" id="IPR020845">
    <property type="entry name" value="AMP-binding_CS"/>
</dbReference>
<accession>A0A1G7TEA5</accession>
<evidence type="ECO:0000256" key="2">
    <source>
        <dbReference type="ARBA" id="ARBA00006432"/>
    </source>
</evidence>
<dbReference type="PANTHER" id="PTHR43201">
    <property type="entry name" value="ACYL-COA SYNTHETASE"/>
    <property type="match status" value="1"/>
</dbReference>
<feature type="domain" description="AMP-dependent synthetase/ligase" evidence="10">
    <location>
        <begin position="8"/>
        <end position="359"/>
    </location>
</feature>
<dbReference type="GO" id="GO:0006631">
    <property type="term" value="P:fatty acid metabolic process"/>
    <property type="evidence" value="ECO:0007669"/>
    <property type="project" value="TreeGrafter"/>
</dbReference>
<dbReference type="PANTHER" id="PTHR43201:SF5">
    <property type="entry name" value="MEDIUM-CHAIN ACYL-COA LIGASE ACSF2, MITOCHONDRIAL"/>
    <property type="match status" value="1"/>
</dbReference>
<dbReference type="Gene3D" id="3.30.300.30">
    <property type="match status" value="1"/>
</dbReference>
<evidence type="ECO:0000256" key="3">
    <source>
        <dbReference type="ARBA" id="ARBA00011738"/>
    </source>
</evidence>
<dbReference type="InterPro" id="IPR045851">
    <property type="entry name" value="AMP-bd_C_sf"/>
</dbReference>
<feature type="domain" description="AMP-binding enzyme C-terminal" evidence="11">
    <location>
        <begin position="409"/>
        <end position="482"/>
    </location>
</feature>
<dbReference type="Proteomes" id="UP000182284">
    <property type="component" value="Unassembled WGS sequence"/>
</dbReference>
<dbReference type="FunFam" id="3.30.300.30:FF:000008">
    <property type="entry name" value="2,3-dihydroxybenzoate-AMP ligase"/>
    <property type="match status" value="1"/>
</dbReference>
<comment type="similarity">
    <text evidence="2">Belongs to the ATP-dependent AMP-binding enzyme family.</text>
</comment>
<name>A0A1G7TEA5_9RHOB</name>
<evidence type="ECO:0000256" key="5">
    <source>
        <dbReference type="ARBA" id="ARBA00022723"/>
    </source>
</evidence>
<organism evidence="12 13">
    <name type="scientific">Celeribacter baekdonensis</name>
    <dbReference type="NCBI Taxonomy" id="875171"/>
    <lineage>
        <taxon>Bacteria</taxon>
        <taxon>Pseudomonadati</taxon>
        <taxon>Pseudomonadota</taxon>
        <taxon>Alphaproteobacteria</taxon>
        <taxon>Rhodobacterales</taxon>
        <taxon>Roseobacteraceae</taxon>
        <taxon>Celeribacter</taxon>
    </lineage>
</organism>
<dbReference type="OrthoDB" id="9803968at2"/>
<dbReference type="AlphaFoldDB" id="A0A1G7TEA5"/>
<dbReference type="InterPro" id="IPR000873">
    <property type="entry name" value="AMP-dep_synth/lig_dom"/>
</dbReference>
<evidence type="ECO:0000259" key="10">
    <source>
        <dbReference type="Pfam" id="PF00501"/>
    </source>
</evidence>
<comment type="catalytic activity">
    <reaction evidence="7">
        <text>3-(methylsulfanyl)propanoate + ATP + CoA = 3-(methylsulfanyl)propanoyl-CoA + AMP + diphosphate</text>
        <dbReference type="Rhea" id="RHEA:43052"/>
        <dbReference type="ChEBI" id="CHEBI:30616"/>
        <dbReference type="ChEBI" id="CHEBI:33019"/>
        <dbReference type="ChEBI" id="CHEBI:49016"/>
        <dbReference type="ChEBI" id="CHEBI:57287"/>
        <dbReference type="ChEBI" id="CHEBI:82815"/>
        <dbReference type="ChEBI" id="CHEBI:456215"/>
        <dbReference type="EC" id="6.2.1.44"/>
    </reaction>
    <physiologicalReaction direction="left-to-right" evidence="7">
        <dbReference type="Rhea" id="RHEA:43053"/>
    </physiologicalReaction>
</comment>
<comment type="cofactor">
    <cofactor evidence="1">
        <name>Mg(2+)</name>
        <dbReference type="ChEBI" id="CHEBI:18420"/>
    </cofactor>
</comment>
<keyword evidence="6" id="KW-0460">Magnesium</keyword>
<proteinExistence type="inferred from homology"/>
<gene>
    <name evidence="12" type="ORF">SAMN04488117_11727</name>
</gene>
<evidence type="ECO:0000313" key="13">
    <source>
        <dbReference type="Proteomes" id="UP000182284"/>
    </source>
</evidence>
<evidence type="ECO:0000313" key="12">
    <source>
        <dbReference type="EMBL" id="SDG33648.1"/>
    </source>
</evidence>
<keyword evidence="4 12" id="KW-0436">Ligase</keyword>
<dbReference type="GO" id="GO:0046872">
    <property type="term" value="F:metal ion binding"/>
    <property type="evidence" value="ECO:0007669"/>
    <property type="project" value="UniProtKB-KW"/>
</dbReference>
<protein>
    <recommendedName>
        <fullName evidence="9">3-methylmercaptopropionyl-CoA ligase</fullName>
        <ecNumber evidence="8">6.2.1.44</ecNumber>
    </recommendedName>
</protein>
<evidence type="ECO:0000256" key="6">
    <source>
        <dbReference type="ARBA" id="ARBA00022842"/>
    </source>
</evidence>
<dbReference type="SUPFAM" id="SSF56801">
    <property type="entry name" value="Acetyl-CoA synthetase-like"/>
    <property type="match status" value="1"/>
</dbReference>